<dbReference type="InterPro" id="IPR035979">
    <property type="entry name" value="RBD_domain_sf"/>
</dbReference>
<accession>A0A815FUN8</accession>
<dbReference type="Pfam" id="PF00076">
    <property type="entry name" value="RRM_1"/>
    <property type="match status" value="4"/>
</dbReference>
<feature type="compositionally biased region" description="Polar residues" evidence="4">
    <location>
        <begin position="264"/>
        <end position="273"/>
    </location>
</feature>
<proteinExistence type="predicted"/>
<feature type="region of interest" description="Disordered" evidence="4">
    <location>
        <begin position="1"/>
        <end position="35"/>
    </location>
</feature>
<dbReference type="PANTHER" id="PTHR48032:SF6">
    <property type="entry name" value="RNA-BINDING (RRM_RBD_RNP MOTIFS) FAMILY PROTEIN"/>
    <property type="match status" value="1"/>
</dbReference>
<keyword evidence="2 3" id="KW-0694">RNA-binding</keyword>
<dbReference type="SUPFAM" id="SSF54928">
    <property type="entry name" value="RNA-binding domain, RBD"/>
    <property type="match status" value="4"/>
</dbReference>
<feature type="compositionally biased region" description="Polar residues" evidence="4">
    <location>
        <begin position="1"/>
        <end position="16"/>
    </location>
</feature>
<dbReference type="InterPro" id="IPR000504">
    <property type="entry name" value="RRM_dom"/>
</dbReference>
<feature type="compositionally biased region" description="Polar residues" evidence="4">
    <location>
        <begin position="330"/>
        <end position="365"/>
    </location>
</feature>
<evidence type="ECO:0000313" key="7">
    <source>
        <dbReference type="Proteomes" id="UP000663828"/>
    </source>
</evidence>
<dbReference type="GO" id="GO:0006417">
    <property type="term" value="P:regulation of translation"/>
    <property type="evidence" value="ECO:0007669"/>
    <property type="project" value="TreeGrafter"/>
</dbReference>
<dbReference type="GO" id="GO:0003729">
    <property type="term" value="F:mRNA binding"/>
    <property type="evidence" value="ECO:0007669"/>
    <property type="project" value="TreeGrafter"/>
</dbReference>
<evidence type="ECO:0000256" key="4">
    <source>
        <dbReference type="SAM" id="MobiDB-lite"/>
    </source>
</evidence>
<dbReference type="FunFam" id="3.30.70.330:FF:000040">
    <property type="entry name" value="Heterogeneous nuclear ribonucleoprotein A2/B1"/>
    <property type="match status" value="2"/>
</dbReference>
<feature type="domain" description="RRM" evidence="5">
    <location>
        <begin position="388"/>
        <end position="470"/>
    </location>
</feature>
<keyword evidence="1" id="KW-0677">Repeat</keyword>
<feature type="domain" description="RRM" evidence="5">
    <location>
        <begin position="127"/>
        <end position="203"/>
    </location>
</feature>
<dbReference type="PANTHER" id="PTHR48032">
    <property type="entry name" value="RNA-BINDING PROTEIN MUSASHI HOMOLOG RBP6"/>
    <property type="match status" value="1"/>
</dbReference>
<name>A0A815FUN8_ADIRI</name>
<reference evidence="6" key="1">
    <citation type="submission" date="2021-02" db="EMBL/GenBank/DDBJ databases">
        <authorList>
            <person name="Nowell W R."/>
        </authorList>
    </citation>
    <scope>NUCLEOTIDE SEQUENCE</scope>
</reference>
<feature type="domain" description="RRM" evidence="5">
    <location>
        <begin position="37"/>
        <end position="119"/>
    </location>
</feature>
<dbReference type="CDD" id="cd12325">
    <property type="entry name" value="RRM1_hnRNPA_hnRNPD_like"/>
    <property type="match status" value="1"/>
</dbReference>
<dbReference type="SMART" id="SM00360">
    <property type="entry name" value="RRM"/>
    <property type="match status" value="4"/>
</dbReference>
<evidence type="ECO:0000313" key="6">
    <source>
        <dbReference type="EMBL" id="CAF1330339.1"/>
    </source>
</evidence>
<dbReference type="EMBL" id="CAJNOR010002707">
    <property type="protein sequence ID" value="CAF1330339.1"/>
    <property type="molecule type" value="Genomic_DNA"/>
</dbReference>
<feature type="region of interest" description="Disordered" evidence="4">
    <location>
        <begin position="264"/>
        <end position="365"/>
    </location>
</feature>
<feature type="domain" description="RRM" evidence="5">
    <location>
        <begin position="478"/>
        <end position="554"/>
    </location>
</feature>
<dbReference type="Proteomes" id="UP000663828">
    <property type="component" value="Unassembled WGS sequence"/>
</dbReference>
<organism evidence="6 7">
    <name type="scientific">Adineta ricciae</name>
    <name type="common">Rotifer</name>
    <dbReference type="NCBI Taxonomy" id="249248"/>
    <lineage>
        <taxon>Eukaryota</taxon>
        <taxon>Metazoa</taxon>
        <taxon>Spiralia</taxon>
        <taxon>Gnathifera</taxon>
        <taxon>Rotifera</taxon>
        <taxon>Eurotatoria</taxon>
        <taxon>Bdelloidea</taxon>
        <taxon>Adinetida</taxon>
        <taxon>Adinetidae</taxon>
        <taxon>Adineta</taxon>
    </lineage>
</organism>
<evidence type="ECO:0000259" key="5">
    <source>
        <dbReference type="PROSITE" id="PS50102"/>
    </source>
</evidence>
<feature type="region of interest" description="Disordered" evidence="4">
    <location>
        <begin position="99"/>
        <end position="119"/>
    </location>
</feature>
<dbReference type="PROSITE" id="PS50102">
    <property type="entry name" value="RRM"/>
    <property type="match status" value="4"/>
</dbReference>
<evidence type="ECO:0000256" key="3">
    <source>
        <dbReference type="PROSITE-ProRule" id="PRU00176"/>
    </source>
</evidence>
<dbReference type="AlphaFoldDB" id="A0A815FUN8"/>
<comment type="caution">
    <text evidence="6">The sequence shown here is derived from an EMBL/GenBank/DDBJ whole genome shotgun (WGS) entry which is preliminary data.</text>
</comment>
<dbReference type="InterPro" id="IPR012677">
    <property type="entry name" value="Nucleotide-bd_a/b_plait_sf"/>
</dbReference>
<feature type="compositionally biased region" description="Low complexity" evidence="4">
    <location>
        <begin position="305"/>
        <end position="329"/>
    </location>
</feature>
<protein>
    <recommendedName>
        <fullName evidence="5">RRM domain-containing protein</fullName>
    </recommendedName>
</protein>
<evidence type="ECO:0000256" key="1">
    <source>
        <dbReference type="ARBA" id="ARBA00022737"/>
    </source>
</evidence>
<sequence length="662" mass="75282">MASSSVDNIESPSSIEHPSGEDEKSPTTDNNHDEQHRKLFIGGLSYTTADDKLKEYCLKYGEITECTIMRDREGRSRGFAFVSFKDRAMVDNFMTQRPHTIDGRQTEPKRAMPRDEASRPEGQLTVKKLFIGGVKEEVSEDDLKTYFQKFGPIVECKIMKDKEDKPRGFAFITYDDYDSVDCCILEKPHVINGKELDVRKAIPRDQTSRPNAFLFNTNIDFYQPPNRCQPQLMVNHPALLPPPFSPYAFFPPSHYLSKPMPLMSTPNSCSQPGSMPPPPTFLLPPEIATNTLYRNQTFPSPPPSTSSTARTNNATNNNNNTNSNAQNQNGNKTRLNNDVQSPTNDVSNNSQVTTNNPDLVNYSTPMKSKPRLQRYLGSTYDVKSEQHRKLFIGGLSFKTTDETLKEYVTKYGEVSDSLVMKDQNGQSRCFGFVTFTDPQVIDEFMKQRPHILDGRQIDPKRAMPREEANNDEVHLTVKKIFIGGIRDGLDEDALRKYFEKYGHVNDCFLMHDKDGKTRGFAFLEFDDFDSVDKVILNRPHIIGEYRVDVKKAVPKDQRQLQTQQQQLQLQQQQQQYALQMQAAAAYQYYYNHSPYNLLTNTACTLPISSAPSLMTHNGNTTGAGLDDIFSHLRTSNNTTNISNSLRYIPTRNNRRQSSRGSQ</sequence>
<evidence type="ECO:0000256" key="2">
    <source>
        <dbReference type="ARBA" id="ARBA00022884"/>
    </source>
</evidence>
<feature type="compositionally biased region" description="Basic and acidic residues" evidence="4">
    <location>
        <begin position="18"/>
        <end position="35"/>
    </location>
</feature>
<gene>
    <name evidence="6" type="ORF">XAT740_LOCUS30397</name>
</gene>
<dbReference type="Gene3D" id="3.30.70.330">
    <property type="match status" value="4"/>
</dbReference>
<keyword evidence="7" id="KW-1185">Reference proteome</keyword>